<evidence type="ECO:0000256" key="1">
    <source>
        <dbReference type="SAM" id="MobiDB-lite"/>
    </source>
</evidence>
<organism evidence="2 3">
    <name type="scientific">Acer saccharum</name>
    <name type="common">Sugar maple</name>
    <dbReference type="NCBI Taxonomy" id="4024"/>
    <lineage>
        <taxon>Eukaryota</taxon>
        <taxon>Viridiplantae</taxon>
        <taxon>Streptophyta</taxon>
        <taxon>Embryophyta</taxon>
        <taxon>Tracheophyta</taxon>
        <taxon>Spermatophyta</taxon>
        <taxon>Magnoliopsida</taxon>
        <taxon>eudicotyledons</taxon>
        <taxon>Gunneridae</taxon>
        <taxon>Pentapetalae</taxon>
        <taxon>rosids</taxon>
        <taxon>malvids</taxon>
        <taxon>Sapindales</taxon>
        <taxon>Sapindaceae</taxon>
        <taxon>Hippocastanoideae</taxon>
        <taxon>Acereae</taxon>
        <taxon>Acer</taxon>
    </lineage>
</organism>
<dbReference type="Proteomes" id="UP001168877">
    <property type="component" value="Unassembled WGS sequence"/>
</dbReference>
<keyword evidence="3" id="KW-1185">Reference proteome</keyword>
<proteinExistence type="predicted"/>
<feature type="region of interest" description="Disordered" evidence="1">
    <location>
        <begin position="111"/>
        <end position="142"/>
    </location>
</feature>
<accession>A0AA39SKF4</accession>
<dbReference type="AlphaFoldDB" id="A0AA39SKF4"/>
<evidence type="ECO:0000313" key="3">
    <source>
        <dbReference type="Proteomes" id="UP001168877"/>
    </source>
</evidence>
<sequence length="282" mass="31222">MARIMQLKQQLQSQKKGSDSIGEFVLKLKAISDALATGEIVSDRDIIISLLSGVGHEYDSVVTLISSQQNTMSLEDAQFLFLMHEQRIEQLNMSAYLSVTNPSAQYVMNNSSFNNKGNGRNNTSGNYRGNNRGRNRGGRFGGRSNQRLHCQLCSKPGHGAWQCYRRFDQQFQGGLNQGNQGGNSNQGSQAFVSQQQAYNTYEQGSSSKSFNAQNTCQENVQMILANAYQNTAYFATPKTVADQAWYVDSGATNHVTSNLSNLSIKSDYRGPENQENPTPRIS</sequence>
<evidence type="ECO:0000313" key="2">
    <source>
        <dbReference type="EMBL" id="KAK0599971.1"/>
    </source>
</evidence>
<dbReference type="PANTHER" id="PTHR47481:SF22">
    <property type="entry name" value="RETROTRANSPOSON GAG DOMAIN-CONTAINING PROTEIN"/>
    <property type="match status" value="1"/>
</dbReference>
<comment type="caution">
    <text evidence="2">The sequence shown here is derived from an EMBL/GenBank/DDBJ whole genome shotgun (WGS) entry which is preliminary data.</text>
</comment>
<dbReference type="PANTHER" id="PTHR47481">
    <property type="match status" value="1"/>
</dbReference>
<reference evidence="2" key="1">
    <citation type="journal article" date="2022" name="Plant J.">
        <title>Strategies of tolerance reflected in two North American maple genomes.</title>
        <authorList>
            <person name="McEvoy S.L."/>
            <person name="Sezen U.U."/>
            <person name="Trouern-Trend A."/>
            <person name="McMahon S.M."/>
            <person name="Schaberg P.G."/>
            <person name="Yang J."/>
            <person name="Wegrzyn J.L."/>
            <person name="Swenson N.G."/>
        </authorList>
    </citation>
    <scope>NUCLEOTIDE SEQUENCE</scope>
    <source>
        <strain evidence="2">NS2018</strain>
    </source>
</reference>
<reference evidence="2" key="2">
    <citation type="submission" date="2023-06" db="EMBL/GenBank/DDBJ databases">
        <authorList>
            <person name="Swenson N.G."/>
            <person name="Wegrzyn J.L."/>
            <person name="Mcevoy S.L."/>
        </authorList>
    </citation>
    <scope>NUCLEOTIDE SEQUENCE</scope>
    <source>
        <strain evidence="2">NS2018</strain>
        <tissue evidence="2">Leaf</tissue>
    </source>
</reference>
<feature type="region of interest" description="Disordered" evidence="1">
    <location>
        <begin position="263"/>
        <end position="282"/>
    </location>
</feature>
<gene>
    <name evidence="2" type="ORF">LWI29_010346</name>
</gene>
<dbReference type="EMBL" id="JAUESC010000003">
    <property type="protein sequence ID" value="KAK0599971.1"/>
    <property type="molecule type" value="Genomic_DNA"/>
</dbReference>
<feature type="compositionally biased region" description="Polar residues" evidence="1">
    <location>
        <begin position="273"/>
        <end position="282"/>
    </location>
</feature>
<protein>
    <recommendedName>
        <fullName evidence="4">Polyprotein</fullName>
    </recommendedName>
</protein>
<name>A0AA39SKF4_ACESA</name>
<evidence type="ECO:0008006" key="4">
    <source>
        <dbReference type="Google" id="ProtNLM"/>
    </source>
</evidence>
<feature type="compositionally biased region" description="Low complexity" evidence="1">
    <location>
        <begin position="117"/>
        <end position="130"/>
    </location>
</feature>